<evidence type="ECO:0000256" key="9">
    <source>
        <dbReference type="ARBA" id="ARBA00022679"/>
    </source>
</evidence>
<evidence type="ECO:0000256" key="5">
    <source>
        <dbReference type="ARBA" id="ARBA00012807"/>
    </source>
</evidence>
<keyword evidence="11 15" id="KW-0819">tRNA processing</keyword>
<protein>
    <recommendedName>
        <fullName evidence="6 15">tRNA (guanine-N(1)-)-methyltransferase</fullName>
        <ecNumber evidence="5 15">2.1.1.228</ecNumber>
    </recommendedName>
    <alternativeName>
        <fullName evidence="12 15">M1G-methyltransferase</fullName>
    </alternativeName>
    <alternativeName>
        <fullName evidence="13 15">tRNA [GM37] methyltransferase</fullName>
    </alternativeName>
</protein>
<dbReference type="Gene3D" id="3.40.1280.10">
    <property type="match status" value="1"/>
</dbReference>
<sequence>MYFAVISIFPEMFATIREFGITGRAVTQEQVTIECINPRDYTTDNYRRIDERPYGGGPGMVMMAEPLSKAIEDARLRASQYGCRIDKAHCPVIYMSPQGQVLSENNVVSMTEYDGMILLCGRYEGIDERLLSQYVDMEVSLGDYVLTGGELPAMVLMDSVIRRLPNIMGDDKSAEQDSFVDGLLDCPHYTKPLEFAGMKVPKVLLSGHHANIAKWRFSQQVERTKVRRPDLWQAFTPNTQQVAWLKALAKQNSLNTVNNEDFDQ</sequence>
<comment type="subcellular location">
    <subcellularLocation>
        <location evidence="2 15 16">Cytoplasm</location>
    </subcellularLocation>
</comment>
<feature type="binding site" evidence="15">
    <location>
        <position position="121"/>
    </location>
    <ligand>
        <name>S-adenosyl-L-methionine</name>
        <dbReference type="ChEBI" id="CHEBI:59789"/>
    </ligand>
</feature>
<dbReference type="InterPro" id="IPR029028">
    <property type="entry name" value="Alpha/beta_knot_MTases"/>
</dbReference>
<comment type="function">
    <text evidence="1 15 16">Specifically methylates guanosine-37 in various tRNAs.</text>
</comment>
<evidence type="ECO:0000256" key="3">
    <source>
        <dbReference type="ARBA" id="ARBA00007630"/>
    </source>
</evidence>
<evidence type="ECO:0000256" key="6">
    <source>
        <dbReference type="ARBA" id="ARBA00014679"/>
    </source>
</evidence>
<dbReference type="SUPFAM" id="SSF75217">
    <property type="entry name" value="alpha/beta knot"/>
    <property type="match status" value="1"/>
</dbReference>
<comment type="subunit">
    <text evidence="4 15 16">Homodimer.</text>
</comment>
<comment type="catalytic activity">
    <reaction evidence="14 15 16">
        <text>guanosine(37) in tRNA + S-adenosyl-L-methionine = N(1)-methylguanosine(37) in tRNA + S-adenosyl-L-homocysteine + H(+)</text>
        <dbReference type="Rhea" id="RHEA:36899"/>
        <dbReference type="Rhea" id="RHEA-COMP:10145"/>
        <dbReference type="Rhea" id="RHEA-COMP:10147"/>
        <dbReference type="ChEBI" id="CHEBI:15378"/>
        <dbReference type="ChEBI" id="CHEBI:57856"/>
        <dbReference type="ChEBI" id="CHEBI:59789"/>
        <dbReference type="ChEBI" id="CHEBI:73542"/>
        <dbReference type="ChEBI" id="CHEBI:74269"/>
        <dbReference type="EC" id="2.1.1.228"/>
    </reaction>
</comment>
<gene>
    <name evidence="15 18" type="primary">trmD</name>
    <name evidence="18" type="ORF">AAIR29_12410</name>
</gene>
<dbReference type="EC" id="2.1.1.228" evidence="5 15"/>
<dbReference type="PANTHER" id="PTHR46417">
    <property type="entry name" value="TRNA (GUANINE-N(1)-)-METHYLTRANSFERASE"/>
    <property type="match status" value="1"/>
</dbReference>
<evidence type="ECO:0000256" key="13">
    <source>
        <dbReference type="ARBA" id="ARBA00033392"/>
    </source>
</evidence>
<dbReference type="InterPro" id="IPR023148">
    <property type="entry name" value="tRNA_m1G_MeTrfase_C_sf"/>
</dbReference>
<evidence type="ECO:0000256" key="2">
    <source>
        <dbReference type="ARBA" id="ARBA00004496"/>
    </source>
</evidence>
<name>A0ABU9XAI6_9GAMM</name>
<evidence type="ECO:0000256" key="4">
    <source>
        <dbReference type="ARBA" id="ARBA00011738"/>
    </source>
</evidence>
<organism evidence="18 19">
    <name type="scientific">Psychrobacter saeujeotis</name>
    <dbReference type="NCBI Taxonomy" id="3143436"/>
    <lineage>
        <taxon>Bacteria</taxon>
        <taxon>Pseudomonadati</taxon>
        <taxon>Pseudomonadota</taxon>
        <taxon>Gammaproteobacteria</taxon>
        <taxon>Moraxellales</taxon>
        <taxon>Moraxellaceae</taxon>
        <taxon>Psychrobacter</taxon>
    </lineage>
</organism>
<evidence type="ECO:0000259" key="17">
    <source>
        <dbReference type="Pfam" id="PF01746"/>
    </source>
</evidence>
<evidence type="ECO:0000256" key="1">
    <source>
        <dbReference type="ARBA" id="ARBA00002634"/>
    </source>
</evidence>
<dbReference type="InterPro" id="IPR016009">
    <property type="entry name" value="tRNA_MeTrfase_TRMD/TRM10"/>
</dbReference>
<dbReference type="GO" id="GO:0052906">
    <property type="term" value="F:tRNA (guanine(37)-N1)-methyltransferase activity"/>
    <property type="evidence" value="ECO:0007669"/>
    <property type="project" value="UniProtKB-EC"/>
</dbReference>
<evidence type="ECO:0000256" key="7">
    <source>
        <dbReference type="ARBA" id="ARBA00022490"/>
    </source>
</evidence>
<proteinExistence type="inferred from homology"/>
<evidence type="ECO:0000256" key="15">
    <source>
        <dbReference type="HAMAP-Rule" id="MF_00605"/>
    </source>
</evidence>
<feature type="binding site" evidence="15">
    <location>
        <begin position="141"/>
        <end position="146"/>
    </location>
    <ligand>
        <name>S-adenosyl-L-methionine</name>
        <dbReference type="ChEBI" id="CHEBI:59789"/>
    </ligand>
</feature>
<evidence type="ECO:0000256" key="10">
    <source>
        <dbReference type="ARBA" id="ARBA00022691"/>
    </source>
</evidence>
<keyword evidence="19" id="KW-1185">Reference proteome</keyword>
<keyword evidence="10 15" id="KW-0949">S-adenosyl-L-methionine</keyword>
<dbReference type="CDD" id="cd18080">
    <property type="entry name" value="TrmD-like"/>
    <property type="match status" value="1"/>
</dbReference>
<dbReference type="NCBIfam" id="NF000648">
    <property type="entry name" value="PRK00026.1"/>
    <property type="match status" value="1"/>
</dbReference>
<comment type="similarity">
    <text evidence="3 15 16">Belongs to the RNA methyltransferase TrmD family.</text>
</comment>
<evidence type="ECO:0000313" key="19">
    <source>
        <dbReference type="Proteomes" id="UP001461960"/>
    </source>
</evidence>
<dbReference type="Gene3D" id="1.10.1270.20">
    <property type="entry name" value="tRNA(m1g37)methyltransferase, domain 2"/>
    <property type="match status" value="1"/>
</dbReference>
<evidence type="ECO:0000256" key="8">
    <source>
        <dbReference type="ARBA" id="ARBA00022603"/>
    </source>
</evidence>
<evidence type="ECO:0000256" key="16">
    <source>
        <dbReference type="RuleBase" id="RU003464"/>
    </source>
</evidence>
<dbReference type="InterPro" id="IPR002649">
    <property type="entry name" value="tRNA_m1G_MeTrfase_TrmD"/>
</dbReference>
<dbReference type="PANTHER" id="PTHR46417:SF1">
    <property type="entry name" value="TRNA (GUANINE-N(1)-)-METHYLTRANSFERASE"/>
    <property type="match status" value="1"/>
</dbReference>
<dbReference type="EMBL" id="JBDGHN010000008">
    <property type="protein sequence ID" value="MEN2752433.1"/>
    <property type="molecule type" value="Genomic_DNA"/>
</dbReference>
<evidence type="ECO:0000256" key="11">
    <source>
        <dbReference type="ARBA" id="ARBA00022694"/>
    </source>
</evidence>
<keyword evidence="7 15" id="KW-0963">Cytoplasm</keyword>
<dbReference type="RefSeq" id="WP_299221312.1">
    <property type="nucleotide sequence ID" value="NZ_JBDGHN010000008.1"/>
</dbReference>
<comment type="caution">
    <text evidence="18">The sequence shown here is derived from an EMBL/GenBank/DDBJ whole genome shotgun (WGS) entry which is preliminary data.</text>
</comment>
<reference evidence="18 19" key="1">
    <citation type="submission" date="2024-05" db="EMBL/GenBank/DDBJ databases">
        <authorList>
            <person name="Kim H.-Y."/>
            <person name="Kim E."/>
            <person name="Cai Y."/>
            <person name="Yang S.-M."/>
            <person name="Lee W."/>
        </authorList>
    </citation>
    <scope>NUCLEOTIDE SEQUENCE [LARGE SCALE GENOMIC DNA]</scope>
    <source>
        <strain evidence="18 19">FBL11</strain>
    </source>
</reference>
<dbReference type="PIRSF" id="PIRSF000386">
    <property type="entry name" value="tRNA_mtase"/>
    <property type="match status" value="1"/>
</dbReference>
<keyword evidence="9 15" id="KW-0808">Transferase</keyword>
<dbReference type="HAMAP" id="MF_00605">
    <property type="entry name" value="TrmD"/>
    <property type="match status" value="1"/>
</dbReference>
<dbReference type="Proteomes" id="UP001461960">
    <property type="component" value="Unassembled WGS sequence"/>
</dbReference>
<accession>A0ABU9XAI6</accession>
<evidence type="ECO:0000256" key="14">
    <source>
        <dbReference type="ARBA" id="ARBA00047783"/>
    </source>
</evidence>
<dbReference type="NCBIfam" id="TIGR00088">
    <property type="entry name" value="trmD"/>
    <property type="match status" value="1"/>
</dbReference>
<evidence type="ECO:0000256" key="12">
    <source>
        <dbReference type="ARBA" id="ARBA00029736"/>
    </source>
</evidence>
<keyword evidence="8 15" id="KW-0489">Methyltransferase</keyword>
<evidence type="ECO:0000313" key="18">
    <source>
        <dbReference type="EMBL" id="MEN2752433.1"/>
    </source>
</evidence>
<dbReference type="Pfam" id="PF01746">
    <property type="entry name" value="tRNA_m1G_MT"/>
    <property type="match status" value="1"/>
</dbReference>
<feature type="domain" description="tRNA methyltransferase TRMD/TRM10-type" evidence="17">
    <location>
        <begin position="1"/>
        <end position="233"/>
    </location>
</feature>
<dbReference type="GO" id="GO:0032259">
    <property type="term" value="P:methylation"/>
    <property type="evidence" value="ECO:0007669"/>
    <property type="project" value="UniProtKB-KW"/>
</dbReference>
<dbReference type="InterPro" id="IPR029026">
    <property type="entry name" value="tRNA_m1G_MTases_N"/>
</dbReference>